<organism evidence="6 7">
    <name type="scientific">Canavalia gladiata</name>
    <name type="common">Sword bean</name>
    <name type="synonym">Dolichos gladiatus</name>
    <dbReference type="NCBI Taxonomy" id="3824"/>
    <lineage>
        <taxon>Eukaryota</taxon>
        <taxon>Viridiplantae</taxon>
        <taxon>Streptophyta</taxon>
        <taxon>Embryophyta</taxon>
        <taxon>Tracheophyta</taxon>
        <taxon>Spermatophyta</taxon>
        <taxon>Magnoliopsida</taxon>
        <taxon>eudicotyledons</taxon>
        <taxon>Gunneridae</taxon>
        <taxon>Pentapetalae</taxon>
        <taxon>rosids</taxon>
        <taxon>fabids</taxon>
        <taxon>Fabales</taxon>
        <taxon>Fabaceae</taxon>
        <taxon>Papilionoideae</taxon>
        <taxon>50 kb inversion clade</taxon>
        <taxon>NPAAA clade</taxon>
        <taxon>indigoferoid/millettioid clade</taxon>
        <taxon>Phaseoleae</taxon>
        <taxon>Canavalia</taxon>
    </lineage>
</organism>
<dbReference type="EMBL" id="JAYMYQ010000002">
    <property type="protein sequence ID" value="KAK7350400.1"/>
    <property type="molecule type" value="Genomic_DNA"/>
</dbReference>
<dbReference type="InterPro" id="IPR035595">
    <property type="entry name" value="UDP_glycos_trans_CS"/>
</dbReference>
<comment type="caution">
    <text evidence="6">The sequence shown here is derived from an EMBL/GenBank/DDBJ whole genome shotgun (WGS) entry which is preliminary data.</text>
</comment>
<dbReference type="GO" id="GO:0008194">
    <property type="term" value="F:UDP-glycosyltransferase activity"/>
    <property type="evidence" value="ECO:0007669"/>
    <property type="project" value="InterPro"/>
</dbReference>
<keyword evidence="3 4" id="KW-0808">Transferase</keyword>
<evidence type="ECO:0000256" key="1">
    <source>
        <dbReference type="ARBA" id="ARBA00009995"/>
    </source>
</evidence>
<protein>
    <recommendedName>
        <fullName evidence="5">Glycosyltransferase</fullName>
        <ecNumber evidence="5">2.4.1.-</ecNumber>
    </recommendedName>
</protein>
<evidence type="ECO:0000256" key="2">
    <source>
        <dbReference type="ARBA" id="ARBA00022676"/>
    </source>
</evidence>
<dbReference type="InterPro" id="IPR002213">
    <property type="entry name" value="UDP_glucos_trans"/>
</dbReference>
<reference evidence="6 7" key="1">
    <citation type="submission" date="2024-01" db="EMBL/GenBank/DDBJ databases">
        <title>The genomes of 5 underutilized Papilionoideae crops provide insights into root nodulation and disease resistanc.</title>
        <authorList>
            <person name="Jiang F."/>
        </authorList>
    </citation>
    <scope>NUCLEOTIDE SEQUENCE [LARGE SCALE GENOMIC DNA]</scope>
    <source>
        <strain evidence="6">LVBAO_FW01</strain>
        <tissue evidence="6">Leaves</tissue>
    </source>
</reference>
<evidence type="ECO:0000256" key="3">
    <source>
        <dbReference type="ARBA" id="ARBA00022679"/>
    </source>
</evidence>
<dbReference type="PANTHER" id="PTHR48046:SF6">
    <property type="entry name" value="GLYCOSYLTRANSFERASE"/>
    <property type="match status" value="1"/>
</dbReference>
<evidence type="ECO:0000256" key="4">
    <source>
        <dbReference type="RuleBase" id="RU003718"/>
    </source>
</evidence>
<dbReference type="AlphaFoldDB" id="A0AAN9M8V6"/>
<name>A0AAN9M8V6_CANGL</name>
<dbReference type="Pfam" id="PF00201">
    <property type="entry name" value="UDPGT"/>
    <property type="match status" value="1"/>
</dbReference>
<sequence>MERNTCIAMVPCPGLSHLIQFVEFSKQLVLYHQNLNITFFIPTLGPPAPSIKALLTTLPPNITFTILPQINMQDLPNNILLATQMKLTVKHSLPFLHQEITSLTSRTHLAAFICDFFSSDALQIAKDFNLSSYFCTSSATSLSFCFSLPKLHHNLTSEFITDSLQTVDFPGCGVPLNVKDLADPVLLGRSTQTYKSFLNACESLSSADGLIVNSFTELEAEAIGAMNMNSTFVYPIGPLIQTESTNQLNESECMRWLENQPPKSVLFVSFGSGGTLSHKQLSELALGLEMSRHKFLWVVRVPSQASSSAYFSGQKDDPFEYLPRGFLDRTKGKGLVVPLWAPQVDILGHVSTGGFLTHCGWSSILEGVVNGVPMIAWPLFAEQRMNAAMLANVLEVAVRPKIDESDVVRREEVARVIKMVMEGNESLQMRKRIESFSAEAANALSEHGSSKKVLSSLVMKWQS</sequence>
<dbReference type="PROSITE" id="PS00375">
    <property type="entry name" value="UDPGT"/>
    <property type="match status" value="1"/>
</dbReference>
<dbReference type="Proteomes" id="UP001367508">
    <property type="component" value="Unassembled WGS sequence"/>
</dbReference>
<dbReference type="Gene3D" id="3.40.50.2000">
    <property type="entry name" value="Glycogen Phosphorylase B"/>
    <property type="match status" value="2"/>
</dbReference>
<comment type="similarity">
    <text evidence="1 4">Belongs to the UDP-glycosyltransferase family.</text>
</comment>
<keyword evidence="2 4" id="KW-0328">Glycosyltransferase</keyword>
<evidence type="ECO:0000256" key="5">
    <source>
        <dbReference type="RuleBase" id="RU362057"/>
    </source>
</evidence>
<accession>A0AAN9M8V6</accession>
<dbReference type="EC" id="2.4.1.-" evidence="5"/>
<keyword evidence="7" id="KW-1185">Reference proteome</keyword>
<dbReference type="FunFam" id="3.40.50.2000:FF:000051">
    <property type="entry name" value="Glycosyltransferase"/>
    <property type="match status" value="1"/>
</dbReference>
<dbReference type="PANTHER" id="PTHR48046">
    <property type="entry name" value="UDP-GLYCOSYLTRANSFERASE 72E1"/>
    <property type="match status" value="1"/>
</dbReference>
<evidence type="ECO:0000313" key="7">
    <source>
        <dbReference type="Proteomes" id="UP001367508"/>
    </source>
</evidence>
<dbReference type="SUPFAM" id="SSF53756">
    <property type="entry name" value="UDP-Glycosyltransferase/glycogen phosphorylase"/>
    <property type="match status" value="1"/>
</dbReference>
<proteinExistence type="inferred from homology"/>
<dbReference type="CDD" id="cd03784">
    <property type="entry name" value="GT1_Gtf-like"/>
    <property type="match status" value="1"/>
</dbReference>
<evidence type="ECO:0000313" key="6">
    <source>
        <dbReference type="EMBL" id="KAK7350400.1"/>
    </source>
</evidence>
<gene>
    <name evidence="6" type="ORF">VNO77_08992</name>
</gene>